<dbReference type="KEGG" id="smag:AN936_17875"/>
<sequence>MTPGSGPGHGGGKMADSDDWAAGLEGPPKKPMKRGTKIFLWVFAALVAWLTLSNASFLAPDPAGKPKLIAHRGVYHLYDKRAAAGRDTCTARHILPPRDATFENTPESMRRAVGMGAAMVEVDVAPTKDGRMVLFHDWTVDCRTDGQGETRDLTLAELKALDIGYGYTADGGHTFPLRGKGVGLMPTVEEGLAALPVHPILFNFKSKDGAEADQLFAILKASGRDSAKIGDAFYGAEAPVKRMRQLLPANWSFDLKTGAMACSKDYVTWGWTGIVPESCRNGVIAIPVNYQWAFWGWPDRLIARMDRVGARIIVFGPYDSGKSNEGLTTPQQLAKVPASFNGYIWVEDIREIGPALRPRQK</sequence>
<feature type="compositionally biased region" description="Gly residues" evidence="1">
    <location>
        <begin position="1"/>
        <end position="13"/>
    </location>
</feature>
<evidence type="ECO:0000256" key="1">
    <source>
        <dbReference type="SAM" id="MobiDB-lite"/>
    </source>
</evidence>
<dbReference type="AlphaFoldDB" id="A0A0N9V0F7"/>
<proteinExistence type="predicted"/>
<evidence type="ECO:0000313" key="4">
    <source>
        <dbReference type="EMBL" id="ALH82157.1"/>
    </source>
</evidence>
<name>A0A0N9V0F7_SPHMC</name>
<dbReference type="GO" id="GO:0006629">
    <property type="term" value="P:lipid metabolic process"/>
    <property type="evidence" value="ECO:0007669"/>
    <property type="project" value="InterPro"/>
</dbReference>
<feature type="region of interest" description="Disordered" evidence="1">
    <location>
        <begin position="1"/>
        <end position="28"/>
    </location>
</feature>
<feature type="domain" description="GP-PDE" evidence="3">
    <location>
        <begin position="66"/>
        <end position="361"/>
    </location>
</feature>
<dbReference type="PATRIC" id="fig|33050.5.peg.3707"/>
<dbReference type="PROSITE" id="PS51704">
    <property type="entry name" value="GP_PDE"/>
    <property type="match status" value="1"/>
</dbReference>
<reference evidence="4 5" key="1">
    <citation type="journal article" date="2015" name="Genome Announc.">
        <title>Complete Genome Sequence of Polypropylene Glycol- and Polyethylene Glycol-Degrading Sphingopyxis macrogoltabida Strain EY-1.</title>
        <authorList>
            <person name="Ohtsubo Y."/>
            <person name="Nagata Y."/>
            <person name="Numata M."/>
            <person name="Tsuchikane K."/>
            <person name="Hosoyama A."/>
            <person name="Yamazoe A."/>
            <person name="Tsuda M."/>
            <person name="Fujita N."/>
            <person name="Kawai F."/>
        </authorList>
    </citation>
    <scope>NUCLEOTIDE SEQUENCE [LARGE SCALE GENOMIC DNA]</scope>
    <source>
        <strain evidence="4 5">EY-1</strain>
    </source>
</reference>
<evidence type="ECO:0000256" key="2">
    <source>
        <dbReference type="SAM" id="Phobius"/>
    </source>
</evidence>
<dbReference type="InterPro" id="IPR030395">
    <property type="entry name" value="GP_PDE_dom"/>
</dbReference>
<gene>
    <name evidence="4" type="ORF">AN936_17875</name>
</gene>
<protein>
    <recommendedName>
        <fullName evidence="3">GP-PDE domain-containing protein</fullName>
    </recommendedName>
</protein>
<dbReference type="GO" id="GO:0008081">
    <property type="term" value="F:phosphoric diester hydrolase activity"/>
    <property type="evidence" value="ECO:0007669"/>
    <property type="project" value="InterPro"/>
</dbReference>
<dbReference type="Pfam" id="PF03009">
    <property type="entry name" value="GDPD"/>
    <property type="match status" value="1"/>
</dbReference>
<dbReference type="PANTHER" id="PTHR43805">
    <property type="entry name" value="GLYCEROPHOSPHORYL DIESTER PHOSPHODIESTERASE"/>
    <property type="match status" value="1"/>
</dbReference>
<keyword evidence="2" id="KW-1133">Transmembrane helix</keyword>
<keyword evidence="2" id="KW-0812">Transmembrane</keyword>
<organism evidence="4 5">
    <name type="scientific">Sphingopyxis macrogoltabida</name>
    <name type="common">Sphingomonas macrogoltabidus</name>
    <dbReference type="NCBI Taxonomy" id="33050"/>
    <lineage>
        <taxon>Bacteria</taxon>
        <taxon>Pseudomonadati</taxon>
        <taxon>Pseudomonadota</taxon>
        <taxon>Alphaproteobacteria</taxon>
        <taxon>Sphingomonadales</taxon>
        <taxon>Sphingomonadaceae</taxon>
        <taxon>Sphingopyxis</taxon>
    </lineage>
</organism>
<evidence type="ECO:0000259" key="3">
    <source>
        <dbReference type="PROSITE" id="PS51704"/>
    </source>
</evidence>
<dbReference type="EMBL" id="CP012700">
    <property type="protein sequence ID" value="ALH82157.1"/>
    <property type="molecule type" value="Genomic_DNA"/>
</dbReference>
<dbReference type="SUPFAM" id="SSF51695">
    <property type="entry name" value="PLC-like phosphodiesterases"/>
    <property type="match status" value="1"/>
</dbReference>
<accession>A0A0N9V0F7</accession>
<evidence type="ECO:0000313" key="5">
    <source>
        <dbReference type="Proteomes" id="UP000058074"/>
    </source>
</evidence>
<dbReference type="PANTHER" id="PTHR43805:SF1">
    <property type="entry name" value="GP-PDE DOMAIN-CONTAINING PROTEIN"/>
    <property type="match status" value="1"/>
</dbReference>
<dbReference type="InterPro" id="IPR017946">
    <property type="entry name" value="PLC-like_Pdiesterase_TIM-brl"/>
</dbReference>
<feature type="transmembrane region" description="Helical" evidence="2">
    <location>
        <begin position="38"/>
        <end position="59"/>
    </location>
</feature>
<dbReference type="Proteomes" id="UP000058074">
    <property type="component" value="Chromosome"/>
</dbReference>
<keyword evidence="2" id="KW-0472">Membrane</keyword>
<dbReference type="Gene3D" id="3.20.20.190">
    <property type="entry name" value="Phosphatidylinositol (PI) phosphodiesterase"/>
    <property type="match status" value="1"/>
</dbReference>